<dbReference type="InParanoid" id="E9GEG2"/>
<dbReference type="PANTHER" id="PTHR24260">
    <property type="match status" value="1"/>
</dbReference>
<dbReference type="GO" id="GO:0006508">
    <property type="term" value="P:proteolysis"/>
    <property type="evidence" value="ECO:0007669"/>
    <property type="project" value="InterPro"/>
</dbReference>
<evidence type="ECO:0000313" key="4">
    <source>
        <dbReference type="Proteomes" id="UP000000305"/>
    </source>
</evidence>
<dbReference type="OrthoDB" id="6337050at2759"/>
<dbReference type="SUPFAM" id="SSF49854">
    <property type="entry name" value="Spermadhesin, CUB domain"/>
    <property type="match status" value="1"/>
</dbReference>
<evidence type="ECO:0000259" key="2">
    <source>
        <dbReference type="PROSITE" id="PS50240"/>
    </source>
</evidence>
<evidence type="ECO:0000313" key="3">
    <source>
        <dbReference type="EMBL" id="EFX82317.1"/>
    </source>
</evidence>
<name>E9GEG2_DAPPU</name>
<evidence type="ECO:0000256" key="1">
    <source>
        <dbReference type="SAM" id="SignalP"/>
    </source>
</evidence>
<dbReference type="PRINTS" id="PR00722">
    <property type="entry name" value="CHYMOTRYPSIN"/>
</dbReference>
<protein>
    <recommendedName>
        <fullName evidence="2">Peptidase S1 domain-containing protein</fullName>
    </recommendedName>
</protein>
<dbReference type="InterPro" id="IPR035914">
    <property type="entry name" value="Sperma_CUB_dom_sf"/>
</dbReference>
<dbReference type="eggNOG" id="KOG3627">
    <property type="taxonomic scope" value="Eukaryota"/>
</dbReference>
<dbReference type="AlphaFoldDB" id="E9GEG2"/>
<dbReference type="InterPro" id="IPR043504">
    <property type="entry name" value="Peptidase_S1_PA_chymotrypsin"/>
</dbReference>
<sequence>MIRFVTVVLLLAWSSWNWAIAESTFEDDNNVKFVYNSELGGDELQGSDSSKAANADAPCGPMYKICRDFNATTTSGIIQPLDPLVVGPSPKMCSFSIVAPPGYRIQMTCSIVQISRSCSFLKLRDGQVVLADPPTVDEVYTSNGNVIVVDSQLLHYGNTFDCKWTMIAPTTTTTTTTTTQRPLTTECGRSKFTSSRILGGTEANPNEFPWMVHLVVNKDGGPYTCAGTLISNQYFVTAMSCFVDSKGNVSWSGFTTITLGAHDFSSNSNDRNRQVVQWTSGQLGGWPQYVVEGDWAIFKLNQPAILNGIITSSHSRSRLLLRNDRQQTNHDSRANADYVQPACLPFANEPDHLNDPVVLTGWGDYIPGVPSPVLRKTTTAVISSAGTNGQCQQTAGIGPFSGDKVICSDGSKGRRLCKGEKGGPMNYYNKELGRWFFIGIGMRRDESNCLTNCKPNVFTRVKAILPTICGFSGVTPPDGKCS</sequence>
<dbReference type="SUPFAM" id="SSF50494">
    <property type="entry name" value="Trypsin-like serine proteases"/>
    <property type="match status" value="1"/>
</dbReference>
<dbReference type="PhylomeDB" id="E9GEG2"/>
<dbReference type="GO" id="GO:0004252">
    <property type="term" value="F:serine-type endopeptidase activity"/>
    <property type="evidence" value="ECO:0007669"/>
    <property type="project" value="InterPro"/>
</dbReference>
<keyword evidence="1" id="KW-0732">Signal</keyword>
<keyword evidence="4" id="KW-1185">Reference proteome</keyword>
<dbReference type="PANTHER" id="PTHR24260:SF139">
    <property type="entry name" value="CLIP DOMAIN-CONTAINING SERINE PROTEASE"/>
    <property type="match status" value="1"/>
</dbReference>
<organism evidence="3 4">
    <name type="scientific">Daphnia pulex</name>
    <name type="common">Water flea</name>
    <dbReference type="NCBI Taxonomy" id="6669"/>
    <lineage>
        <taxon>Eukaryota</taxon>
        <taxon>Metazoa</taxon>
        <taxon>Ecdysozoa</taxon>
        <taxon>Arthropoda</taxon>
        <taxon>Crustacea</taxon>
        <taxon>Branchiopoda</taxon>
        <taxon>Diplostraca</taxon>
        <taxon>Cladocera</taxon>
        <taxon>Anomopoda</taxon>
        <taxon>Daphniidae</taxon>
        <taxon>Daphnia</taxon>
    </lineage>
</organism>
<dbReference type="InterPro" id="IPR009003">
    <property type="entry name" value="Peptidase_S1_PA"/>
</dbReference>
<dbReference type="Gene3D" id="2.40.10.10">
    <property type="entry name" value="Trypsin-like serine proteases"/>
    <property type="match status" value="1"/>
</dbReference>
<accession>E9GEG2</accession>
<feature type="chain" id="PRO_5003237416" description="Peptidase S1 domain-containing protein" evidence="1">
    <location>
        <begin position="22"/>
        <end position="482"/>
    </location>
</feature>
<dbReference type="HOGENOM" id="CLU_566540_0_0_1"/>
<dbReference type="FunCoup" id="E9GEG2">
    <property type="interactions" value="97"/>
</dbReference>
<dbReference type="InterPro" id="IPR051333">
    <property type="entry name" value="CLIP_Serine_Protease"/>
</dbReference>
<feature type="signal peptide" evidence="1">
    <location>
        <begin position="1"/>
        <end position="21"/>
    </location>
</feature>
<dbReference type="Pfam" id="PF00089">
    <property type="entry name" value="Trypsin"/>
    <property type="match status" value="1"/>
</dbReference>
<dbReference type="Proteomes" id="UP000000305">
    <property type="component" value="Unassembled WGS sequence"/>
</dbReference>
<dbReference type="GO" id="GO:0045087">
    <property type="term" value="P:innate immune response"/>
    <property type="evidence" value="ECO:0000318"/>
    <property type="project" value="GO_Central"/>
</dbReference>
<dbReference type="SMART" id="SM00020">
    <property type="entry name" value="Tryp_SPc"/>
    <property type="match status" value="1"/>
</dbReference>
<dbReference type="InterPro" id="IPR001314">
    <property type="entry name" value="Peptidase_S1A"/>
</dbReference>
<dbReference type="GO" id="GO:0005615">
    <property type="term" value="C:extracellular space"/>
    <property type="evidence" value="ECO:0000318"/>
    <property type="project" value="GO_Central"/>
</dbReference>
<gene>
    <name evidence="3" type="ORF">DAPPUDRAFT_223896</name>
</gene>
<proteinExistence type="predicted"/>
<reference evidence="3 4" key="1">
    <citation type="journal article" date="2011" name="Science">
        <title>The ecoresponsive genome of Daphnia pulex.</title>
        <authorList>
            <person name="Colbourne J.K."/>
            <person name="Pfrender M.E."/>
            <person name="Gilbert D."/>
            <person name="Thomas W.K."/>
            <person name="Tucker A."/>
            <person name="Oakley T.H."/>
            <person name="Tokishita S."/>
            <person name="Aerts A."/>
            <person name="Arnold G.J."/>
            <person name="Basu M.K."/>
            <person name="Bauer D.J."/>
            <person name="Caceres C.E."/>
            <person name="Carmel L."/>
            <person name="Casola C."/>
            <person name="Choi J.H."/>
            <person name="Detter J.C."/>
            <person name="Dong Q."/>
            <person name="Dusheyko S."/>
            <person name="Eads B.D."/>
            <person name="Frohlich T."/>
            <person name="Geiler-Samerotte K.A."/>
            <person name="Gerlach D."/>
            <person name="Hatcher P."/>
            <person name="Jogdeo S."/>
            <person name="Krijgsveld J."/>
            <person name="Kriventseva E.V."/>
            <person name="Kultz D."/>
            <person name="Laforsch C."/>
            <person name="Lindquist E."/>
            <person name="Lopez J."/>
            <person name="Manak J.R."/>
            <person name="Muller J."/>
            <person name="Pangilinan J."/>
            <person name="Patwardhan R.P."/>
            <person name="Pitluck S."/>
            <person name="Pritham E.J."/>
            <person name="Rechtsteiner A."/>
            <person name="Rho M."/>
            <person name="Rogozin I.B."/>
            <person name="Sakarya O."/>
            <person name="Salamov A."/>
            <person name="Schaack S."/>
            <person name="Shapiro H."/>
            <person name="Shiga Y."/>
            <person name="Skalitzky C."/>
            <person name="Smith Z."/>
            <person name="Souvorov A."/>
            <person name="Sung W."/>
            <person name="Tang Z."/>
            <person name="Tsuchiya D."/>
            <person name="Tu H."/>
            <person name="Vos H."/>
            <person name="Wang M."/>
            <person name="Wolf Y.I."/>
            <person name="Yamagata H."/>
            <person name="Yamada T."/>
            <person name="Ye Y."/>
            <person name="Shaw J.R."/>
            <person name="Andrews J."/>
            <person name="Crease T.J."/>
            <person name="Tang H."/>
            <person name="Lucas S.M."/>
            <person name="Robertson H.M."/>
            <person name="Bork P."/>
            <person name="Koonin E.V."/>
            <person name="Zdobnov E.M."/>
            <person name="Grigoriev I.V."/>
            <person name="Lynch M."/>
            <person name="Boore J.L."/>
        </authorList>
    </citation>
    <scope>NUCLEOTIDE SEQUENCE [LARGE SCALE GENOMIC DNA]</scope>
</reference>
<dbReference type="KEGG" id="dpx:DAPPUDRAFT_223896"/>
<feature type="domain" description="Peptidase S1" evidence="2">
    <location>
        <begin position="197"/>
        <end position="468"/>
    </location>
</feature>
<dbReference type="PROSITE" id="PS50240">
    <property type="entry name" value="TRYPSIN_DOM"/>
    <property type="match status" value="1"/>
</dbReference>
<dbReference type="EMBL" id="GL732540">
    <property type="protein sequence ID" value="EFX82317.1"/>
    <property type="molecule type" value="Genomic_DNA"/>
</dbReference>
<dbReference type="InterPro" id="IPR001254">
    <property type="entry name" value="Trypsin_dom"/>
</dbReference>